<reference evidence="1" key="1">
    <citation type="submission" date="2021-02" db="EMBL/GenBank/DDBJ databases">
        <authorList>
            <person name="Nowell W R."/>
        </authorList>
    </citation>
    <scope>NUCLEOTIDE SEQUENCE</scope>
    <source>
        <strain evidence="1">Ploen Becks lab</strain>
    </source>
</reference>
<proteinExistence type="predicted"/>
<evidence type="ECO:0000313" key="2">
    <source>
        <dbReference type="Proteomes" id="UP000663879"/>
    </source>
</evidence>
<organism evidence="1 2">
    <name type="scientific">Brachionus calyciflorus</name>
    <dbReference type="NCBI Taxonomy" id="104777"/>
    <lineage>
        <taxon>Eukaryota</taxon>
        <taxon>Metazoa</taxon>
        <taxon>Spiralia</taxon>
        <taxon>Gnathifera</taxon>
        <taxon>Rotifera</taxon>
        <taxon>Eurotatoria</taxon>
        <taxon>Monogononta</taxon>
        <taxon>Pseudotrocha</taxon>
        <taxon>Ploima</taxon>
        <taxon>Brachionidae</taxon>
        <taxon>Brachionus</taxon>
    </lineage>
</organism>
<evidence type="ECO:0000313" key="1">
    <source>
        <dbReference type="EMBL" id="CAF0843714.1"/>
    </source>
</evidence>
<dbReference type="Proteomes" id="UP000663879">
    <property type="component" value="Unassembled WGS sequence"/>
</dbReference>
<dbReference type="AlphaFoldDB" id="A0A813VI72"/>
<accession>A0A813VI72</accession>
<protein>
    <submittedName>
        <fullName evidence="1">Uncharacterized protein</fullName>
    </submittedName>
</protein>
<sequence>MNSRISSFKTNSTIFTGEKLRKPVLFPNEMSMSQLKLKFNFFTNKCASIFKDFNPDSTLSQSELRHQIDGYVIPAPDFELWLKSGCYISWNPIIESLDLTTSDENFCGLSIDQKIQFNIKSKLPFLKKNKESKLSKKFNELSRIPNVVKSRNCNYVVPEHSTESESARGSIDNENDINDADEVEFDVVNEIMGIELKKEKVERWLKTLGSKDSFSFADILLNPFQENLVDISAENSPEETSELAIRKKSTVEITLGEKIQKGIIQDSKTERLKGVKKSKLKVSPKLFVKKTNKQKKRDLELTEDIFQFELFFFYYSFSTDPFDDPDVLDAEAIFLPDRRFSSTYSSVNFLFRKQNLTVLDQLIRPVQNNSEVKPISSESTSMELILKNIPSSSSGSGSKLEAKLPIANACNKFGTVSRASLKNHNNHTDPNSKSLYIAKNRSLRTAVEKSLDIVQQQNDLSPKIEQNKEHKERLVEENSIKEKMKSVENLKKMVKLEDEFKKKTKSTIKLKEIIGHDLTGSKPYVKCLWTDNPFTKKKYSPSWEPLDNLSCSSSFYGNYEQRRRVNLKKYLSSKKTLKKEDGFSMVEAGSGEHQITDKYFEIINKGPLK</sequence>
<dbReference type="EMBL" id="CAJNOC010001196">
    <property type="protein sequence ID" value="CAF0843714.1"/>
    <property type="molecule type" value="Genomic_DNA"/>
</dbReference>
<gene>
    <name evidence="1" type="ORF">OXX778_LOCUS8590</name>
</gene>
<name>A0A813VI72_9BILA</name>
<keyword evidence="2" id="KW-1185">Reference proteome</keyword>
<comment type="caution">
    <text evidence="1">The sequence shown here is derived from an EMBL/GenBank/DDBJ whole genome shotgun (WGS) entry which is preliminary data.</text>
</comment>